<name>A0A835DVA7_TETSI</name>
<gene>
    <name evidence="1" type="ORF">HHK36_001770</name>
</gene>
<sequence>MRSSNQSSYYNAAIHTNLDFSRGLSRSLHVVEVEVYIKRDPLRNGVIFNGTTPNSISAIATASHNASAQAVRWIPPEMSWLKINTDGATLSNLQVAGAAAIVPN</sequence>
<dbReference type="Proteomes" id="UP000655225">
    <property type="component" value="Unassembled WGS sequence"/>
</dbReference>
<dbReference type="EMBL" id="JABCRI010000001">
    <property type="protein sequence ID" value="KAF8413777.1"/>
    <property type="molecule type" value="Genomic_DNA"/>
</dbReference>
<reference evidence="1 2" key="1">
    <citation type="submission" date="2020-04" db="EMBL/GenBank/DDBJ databases">
        <title>Plant Genome Project.</title>
        <authorList>
            <person name="Zhang R.-G."/>
        </authorList>
    </citation>
    <scope>NUCLEOTIDE SEQUENCE [LARGE SCALE GENOMIC DNA]</scope>
    <source>
        <strain evidence="1">YNK0</strain>
        <tissue evidence="1">Leaf</tissue>
    </source>
</reference>
<evidence type="ECO:0000313" key="1">
    <source>
        <dbReference type="EMBL" id="KAF8413777.1"/>
    </source>
</evidence>
<comment type="caution">
    <text evidence="1">The sequence shown here is derived from an EMBL/GenBank/DDBJ whole genome shotgun (WGS) entry which is preliminary data.</text>
</comment>
<accession>A0A835DVA7</accession>
<protein>
    <submittedName>
        <fullName evidence="1">Uncharacterized protein</fullName>
    </submittedName>
</protein>
<keyword evidence="2" id="KW-1185">Reference proteome</keyword>
<dbReference type="AlphaFoldDB" id="A0A835DVA7"/>
<proteinExistence type="predicted"/>
<evidence type="ECO:0000313" key="2">
    <source>
        <dbReference type="Proteomes" id="UP000655225"/>
    </source>
</evidence>
<organism evidence="1 2">
    <name type="scientific">Tetracentron sinense</name>
    <name type="common">Spur-leaf</name>
    <dbReference type="NCBI Taxonomy" id="13715"/>
    <lineage>
        <taxon>Eukaryota</taxon>
        <taxon>Viridiplantae</taxon>
        <taxon>Streptophyta</taxon>
        <taxon>Embryophyta</taxon>
        <taxon>Tracheophyta</taxon>
        <taxon>Spermatophyta</taxon>
        <taxon>Magnoliopsida</taxon>
        <taxon>Trochodendrales</taxon>
        <taxon>Trochodendraceae</taxon>
        <taxon>Tetracentron</taxon>
    </lineage>
</organism>